<evidence type="ECO:0000313" key="1">
    <source>
        <dbReference type="EMBL" id="MCI70063.1"/>
    </source>
</evidence>
<protein>
    <submittedName>
        <fullName evidence="1">Uncharacterized protein</fullName>
    </submittedName>
</protein>
<feature type="non-terminal residue" evidence="1">
    <location>
        <position position="1"/>
    </location>
</feature>
<comment type="caution">
    <text evidence="1">The sequence shown here is derived from an EMBL/GenBank/DDBJ whole genome shotgun (WGS) entry which is preliminary data.</text>
</comment>
<dbReference type="EMBL" id="LXQA010768112">
    <property type="protein sequence ID" value="MCI70063.1"/>
    <property type="molecule type" value="Genomic_DNA"/>
</dbReference>
<evidence type="ECO:0000313" key="2">
    <source>
        <dbReference type="Proteomes" id="UP000265520"/>
    </source>
</evidence>
<sequence length="14" mass="1357">DIAAGNSAAEDPNL</sequence>
<dbReference type="Proteomes" id="UP000265520">
    <property type="component" value="Unassembled WGS sequence"/>
</dbReference>
<accession>A0A392U979</accession>
<organism evidence="1 2">
    <name type="scientific">Trifolium medium</name>
    <dbReference type="NCBI Taxonomy" id="97028"/>
    <lineage>
        <taxon>Eukaryota</taxon>
        <taxon>Viridiplantae</taxon>
        <taxon>Streptophyta</taxon>
        <taxon>Embryophyta</taxon>
        <taxon>Tracheophyta</taxon>
        <taxon>Spermatophyta</taxon>
        <taxon>Magnoliopsida</taxon>
        <taxon>eudicotyledons</taxon>
        <taxon>Gunneridae</taxon>
        <taxon>Pentapetalae</taxon>
        <taxon>rosids</taxon>
        <taxon>fabids</taxon>
        <taxon>Fabales</taxon>
        <taxon>Fabaceae</taxon>
        <taxon>Papilionoideae</taxon>
        <taxon>50 kb inversion clade</taxon>
        <taxon>NPAAA clade</taxon>
        <taxon>Hologalegina</taxon>
        <taxon>IRL clade</taxon>
        <taxon>Trifolieae</taxon>
        <taxon>Trifolium</taxon>
    </lineage>
</organism>
<keyword evidence="2" id="KW-1185">Reference proteome</keyword>
<name>A0A392U979_9FABA</name>
<reference evidence="1 2" key="1">
    <citation type="journal article" date="2018" name="Front. Plant Sci.">
        <title>Red Clover (Trifolium pratense) and Zigzag Clover (T. medium) - A Picture of Genomic Similarities and Differences.</title>
        <authorList>
            <person name="Dluhosova J."/>
            <person name="Istvanek J."/>
            <person name="Nedelnik J."/>
            <person name="Repkova J."/>
        </authorList>
    </citation>
    <scope>NUCLEOTIDE SEQUENCE [LARGE SCALE GENOMIC DNA]</scope>
    <source>
        <strain evidence="2">cv. 10/8</strain>
        <tissue evidence="1">Leaf</tissue>
    </source>
</reference>
<proteinExistence type="predicted"/>